<feature type="region of interest" description="Disordered" evidence="7">
    <location>
        <begin position="146"/>
        <end position="166"/>
    </location>
</feature>
<protein>
    <recommendedName>
        <fullName evidence="4">Large ribosomal subunit protein eL38</fullName>
    </recommendedName>
    <alternativeName>
        <fullName evidence="5">60S ribosomal protein L38</fullName>
    </alternativeName>
</protein>
<evidence type="ECO:0000313" key="9">
    <source>
        <dbReference type="EMBL" id="TPP53892.1"/>
    </source>
</evidence>
<dbReference type="GO" id="GO:0022625">
    <property type="term" value="C:cytosolic large ribosomal subunit"/>
    <property type="evidence" value="ECO:0007669"/>
    <property type="project" value="TreeGrafter"/>
</dbReference>
<keyword evidence="8" id="KW-0812">Transmembrane</keyword>
<accession>A0A504XXR9</accession>
<dbReference type="VEuPathDB" id="TriTrypDB:LdBPK_030240.1"/>
<dbReference type="Pfam" id="PF01781">
    <property type="entry name" value="Ribosomal_L38e"/>
    <property type="match status" value="1"/>
</dbReference>
<sequence>MPREIKTLKEFLAICSRKDARCVKVKHNPSATKFKVRCSRYLYTLVVNDKKKADKIERSIHPSVKKIAVTARSHAKTNAGSKHAMAAQPGRVCVSAELSQRYCCAVGHRITAATRGEVPLPASFTGSQQPTVEDLFASRFGTTTFGHRRDTSATDAPPPASPSAGVDALFTERFPALTAQATAERMHEVAASHVTTKTQSAMWDGLRRCFKFRGRLPSARINNSMGDRPSPAQPPARFSSQYPPVANEASGLSASRHQPPPPEVQRYWHSYQLWVSLQPHIQQEQQAVLQLRAQAHAAKIAQQKSLRQHLHRTMYWTLFVVCPLLGLLFLWLAIDAAAYGAELELLPFVKYDEALRDFAEAEGRHRQFIRGKGNNGPVHDGYVLYFIFTSSQPESRRKAERAMETQAMNSAPHLPAAAADNPGEGTVLAAFW</sequence>
<dbReference type="EMBL" id="RHLD01000066">
    <property type="protein sequence ID" value="TPP53892.1"/>
    <property type="molecule type" value="Genomic_DNA"/>
</dbReference>
<evidence type="ECO:0000256" key="7">
    <source>
        <dbReference type="SAM" id="MobiDB-lite"/>
    </source>
</evidence>
<dbReference type="PANTHER" id="PTHR10965">
    <property type="entry name" value="60S RIBOSOMAL PROTEIN L38"/>
    <property type="match status" value="1"/>
</dbReference>
<comment type="caution">
    <text evidence="9">The sequence shown here is derived from an EMBL/GenBank/DDBJ whole genome shotgun (WGS) entry which is preliminary data.</text>
</comment>
<gene>
    <name evidence="9" type="ORF">CGC20_5905</name>
</gene>
<evidence type="ECO:0000256" key="6">
    <source>
        <dbReference type="RuleBase" id="RU003445"/>
    </source>
</evidence>
<dbReference type="VEuPathDB" id="TriTrypDB:LdBPK_030250.1"/>
<dbReference type="InterPro" id="IPR002675">
    <property type="entry name" value="Ribosomal_eL38"/>
</dbReference>
<feature type="transmembrane region" description="Helical" evidence="8">
    <location>
        <begin position="314"/>
        <end position="334"/>
    </location>
</feature>
<evidence type="ECO:0000256" key="4">
    <source>
        <dbReference type="ARBA" id="ARBA00035235"/>
    </source>
</evidence>
<name>A0A504XXR9_LEIDO</name>
<keyword evidence="3 6" id="KW-0687">Ribonucleoprotein</keyword>
<dbReference type="GO" id="GO:0003735">
    <property type="term" value="F:structural constituent of ribosome"/>
    <property type="evidence" value="ECO:0007669"/>
    <property type="project" value="InterPro"/>
</dbReference>
<dbReference type="VEuPathDB" id="TriTrypDB:LdCL_030007500"/>
<dbReference type="InterPro" id="IPR038464">
    <property type="entry name" value="Ribosomal_eL38_sf"/>
</dbReference>
<dbReference type="FunFam" id="3.30.720.90:FF:000002">
    <property type="entry name" value="60S ribosomal proteins L38"/>
    <property type="match status" value="1"/>
</dbReference>
<proteinExistence type="inferred from homology"/>
<keyword evidence="8" id="KW-1133">Transmembrane helix</keyword>
<dbReference type="PANTHER" id="PTHR10965:SF0">
    <property type="entry name" value="LARGE RIBOSOMAL SUBUNIT PROTEIN EL38"/>
    <property type="match status" value="1"/>
</dbReference>
<evidence type="ECO:0000256" key="1">
    <source>
        <dbReference type="ARBA" id="ARBA00007803"/>
    </source>
</evidence>
<reference evidence="10" key="1">
    <citation type="submission" date="2019-02" db="EMBL/GenBank/DDBJ databases">
        <title>FDA dAtabase for Regulatory Grade micrObial Sequences (FDA-ARGOS): Supporting development and validation of Infectious Disease Dx tests.</title>
        <authorList>
            <person name="Duncan R."/>
            <person name="Fisher C."/>
            <person name="Tallon L."/>
            <person name="Sadzewicz L."/>
            <person name="Sengamalay N."/>
            <person name="Ott S."/>
            <person name="Godinez A."/>
            <person name="Nagaraj S."/>
            <person name="Vavikolanu K."/>
            <person name="Vyas G."/>
            <person name="Nadendla S."/>
            <person name="Aluvathingal J."/>
            <person name="Sichtig H."/>
        </authorList>
    </citation>
    <scope>NUCLEOTIDE SEQUENCE [LARGE SCALE GENOMIC DNA]</scope>
    <source>
        <strain evidence="10">FDAARGOS_360</strain>
    </source>
</reference>
<keyword evidence="8" id="KW-0472">Membrane</keyword>
<organism evidence="9 10">
    <name type="scientific">Leishmania donovani</name>
    <dbReference type="NCBI Taxonomy" id="5661"/>
    <lineage>
        <taxon>Eukaryota</taxon>
        <taxon>Discoba</taxon>
        <taxon>Euglenozoa</taxon>
        <taxon>Kinetoplastea</taxon>
        <taxon>Metakinetoplastina</taxon>
        <taxon>Trypanosomatida</taxon>
        <taxon>Trypanosomatidae</taxon>
        <taxon>Leishmaniinae</taxon>
        <taxon>Leishmania</taxon>
    </lineage>
</organism>
<dbReference type="GO" id="GO:0006412">
    <property type="term" value="P:translation"/>
    <property type="evidence" value="ECO:0007669"/>
    <property type="project" value="InterPro"/>
</dbReference>
<evidence type="ECO:0000256" key="5">
    <source>
        <dbReference type="ARBA" id="ARBA00035338"/>
    </source>
</evidence>
<dbReference type="VEuPathDB" id="TriTrypDB:LDHU3_26.2920"/>
<evidence type="ECO:0000313" key="10">
    <source>
        <dbReference type="Proteomes" id="UP000318821"/>
    </source>
</evidence>
<comment type="similarity">
    <text evidence="1 6">Belongs to the eukaryotic ribosomal protein eL38 family.</text>
</comment>
<evidence type="ECO:0000256" key="2">
    <source>
        <dbReference type="ARBA" id="ARBA00022980"/>
    </source>
</evidence>
<keyword evidence="2 6" id="KW-0689">Ribosomal protein</keyword>
<dbReference type="VEuPathDB" id="TriTrypDB:LdCL_030007400"/>
<dbReference type="Proteomes" id="UP000318821">
    <property type="component" value="Unassembled WGS sequence"/>
</dbReference>
<dbReference type="Gene3D" id="3.30.720.90">
    <property type="match status" value="1"/>
</dbReference>
<dbReference type="GO" id="GO:0022618">
    <property type="term" value="P:protein-RNA complex assembly"/>
    <property type="evidence" value="ECO:0007669"/>
    <property type="project" value="TreeGrafter"/>
</dbReference>
<dbReference type="VEuPathDB" id="TriTrypDB:LDHU3_03.0260"/>
<dbReference type="AlphaFoldDB" id="A0A504XXR9"/>
<evidence type="ECO:0000256" key="3">
    <source>
        <dbReference type="ARBA" id="ARBA00023274"/>
    </source>
</evidence>
<evidence type="ECO:0000256" key="8">
    <source>
        <dbReference type="SAM" id="Phobius"/>
    </source>
</evidence>
<feature type="region of interest" description="Disordered" evidence="7">
    <location>
        <begin position="219"/>
        <end position="259"/>
    </location>
</feature>